<sequence length="260" mass="27791">MIEIQDVHKQFVAQSGGSLFKRGTRRIVHAVQGVSLAAANGRITGLLGANGAGKTTTLRMLAGLLPPDAGHITVDGIAVKEDALKALGRMGILGDAHGLYPRLSARENIVYFGRLQGMSPEAANARAEELARLLEMQSILDRRADGFSQGERMKTALARALVHDPANIVLDEPTNGLDVLATRALREALRWLKSPAGGGKCIVFSTHIMQEVEQLCDEVVVVSHGRSVARGSVPELLAQAGETRFEDAFVKLAFPEEVAA</sequence>
<dbReference type="EMBL" id="SMBU01000024">
    <property type="protein sequence ID" value="TCU91867.1"/>
    <property type="molecule type" value="Genomic_DNA"/>
</dbReference>
<dbReference type="InterPro" id="IPR003593">
    <property type="entry name" value="AAA+_ATPase"/>
</dbReference>
<reference evidence="8 9" key="1">
    <citation type="submission" date="2019-03" db="EMBL/GenBank/DDBJ databases">
        <title>Genomic Encyclopedia of Type Strains, Phase IV (KMG-IV): sequencing the most valuable type-strain genomes for metagenomic binning, comparative biology and taxonomic classification.</title>
        <authorList>
            <person name="Goeker M."/>
        </authorList>
    </citation>
    <scope>NUCLEOTIDE SEQUENCE [LARGE SCALE GENOMIC DNA]</scope>
    <source>
        <strain evidence="8 9">DSM 654</strain>
    </source>
</reference>
<keyword evidence="5" id="KW-0547">Nucleotide-binding</keyword>
<comment type="caution">
    <text evidence="8">The sequence shown here is derived from an EMBL/GenBank/DDBJ whole genome shotgun (WGS) entry which is preliminary data.</text>
</comment>
<keyword evidence="3" id="KW-0536">Nodulation</keyword>
<evidence type="ECO:0000313" key="8">
    <source>
        <dbReference type="EMBL" id="TCU91867.1"/>
    </source>
</evidence>
<dbReference type="InterPro" id="IPR050763">
    <property type="entry name" value="ABC_transporter_ATP-binding"/>
</dbReference>
<organism evidence="8 9">
    <name type="scientific">Roseateles saccharophilus</name>
    <name type="common">Pseudomonas saccharophila</name>
    <dbReference type="NCBI Taxonomy" id="304"/>
    <lineage>
        <taxon>Bacteria</taxon>
        <taxon>Pseudomonadati</taxon>
        <taxon>Pseudomonadota</taxon>
        <taxon>Betaproteobacteria</taxon>
        <taxon>Burkholderiales</taxon>
        <taxon>Sphaerotilaceae</taxon>
        <taxon>Roseateles</taxon>
    </lineage>
</organism>
<evidence type="ECO:0000256" key="3">
    <source>
        <dbReference type="ARBA" id="ARBA00022458"/>
    </source>
</evidence>
<dbReference type="Proteomes" id="UP000295110">
    <property type="component" value="Unassembled WGS sequence"/>
</dbReference>
<dbReference type="GO" id="GO:0005524">
    <property type="term" value="F:ATP binding"/>
    <property type="evidence" value="ECO:0007669"/>
    <property type="project" value="UniProtKB-KW"/>
</dbReference>
<keyword evidence="4" id="KW-0472">Membrane</keyword>
<evidence type="ECO:0000259" key="7">
    <source>
        <dbReference type="PROSITE" id="PS50893"/>
    </source>
</evidence>
<dbReference type="InterPro" id="IPR003439">
    <property type="entry name" value="ABC_transporter-like_ATP-bd"/>
</dbReference>
<keyword evidence="6 8" id="KW-0067">ATP-binding</keyword>
<dbReference type="OrthoDB" id="9804819at2"/>
<dbReference type="InterPro" id="IPR027417">
    <property type="entry name" value="P-loop_NTPase"/>
</dbReference>
<keyword evidence="2" id="KW-0813">Transport</keyword>
<feature type="domain" description="ABC transporter" evidence="7">
    <location>
        <begin position="2"/>
        <end position="249"/>
    </location>
</feature>
<dbReference type="PANTHER" id="PTHR42711">
    <property type="entry name" value="ABC TRANSPORTER ATP-BINDING PROTEIN"/>
    <property type="match status" value="1"/>
</dbReference>
<dbReference type="Pfam" id="PF00005">
    <property type="entry name" value="ABC_tran"/>
    <property type="match status" value="1"/>
</dbReference>
<comment type="similarity">
    <text evidence="1">Belongs to the ABC transporter superfamily.</text>
</comment>
<name>A0A4R3UMG5_ROSSA</name>
<proteinExistence type="inferred from homology"/>
<dbReference type="SMART" id="SM00382">
    <property type="entry name" value="AAA"/>
    <property type="match status" value="1"/>
</dbReference>
<keyword evidence="4" id="KW-1003">Cell membrane</keyword>
<evidence type="ECO:0000256" key="1">
    <source>
        <dbReference type="ARBA" id="ARBA00005417"/>
    </source>
</evidence>
<dbReference type="PROSITE" id="PS50893">
    <property type="entry name" value="ABC_TRANSPORTER_2"/>
    <property type="match status" value="1"/>
</dbReference>
<protein>
    <submittedName>
        <fullName evidence="8">Sodium transport system ATP-binding protein</fullName>
    </submittedName>
</protein>
<dbReference type="SUPFAM" id="SSF52540">
    <property type="entry name" value="P-loop containing nucleoside triphosphate hydrolases"/>
    <property type="match status" value="1"/>
</dbReference>
<evidence type="ECO:0000256" key="6">
    <source>
        <dbReference type="ARBA" id="ARBA00022840"/>
    </source>
</evidence>
<accession>A0A4R3UMG5</accession>
<dbReference type="GO" id="GO:0016887">
    <property type="term" value="F:ATP hydrolysis activity"/>
    <property type="evidence" value="ECO:0007669"/>
    <property type="project" value="InterPro"/>
</dbReference>
<evidence type="ECO:0000256" key="5">
    <source>
        <dbReference type="ARBA" id="ARBA00022741"/>
    </source>
</evidence>
<evidence type="ECO:0000313" key="9">
    <source>
        <dbReference type="Proteomes" id="UP000295110"/>
    </source>
</evidence>
<gene>
    <name evidence="8" type="ORF">EV671_102435</name>
</gene>
<keyword evidence="9" id="KW-1185">Reference proteome</keyword>
<evidence type="ECO:0000256" key="4">
    <source>
        <dbReference type="ARBA" id="ARBA00022475"/>
    </source>
</evidence>
<dbReference type="PANTHER" id="PTHR42711:SF5">
    <property type="entry name" value="ABC TRANSPORTER ATP-BINDING PROTEIN NATA"/>
    <property type="match status" value="1"/>
</dbReference>
<dbReference type="RefSeq" id="WP_132574198.1">
    <property type="nucleotide sequence ID" value="NZ_CBCSGL010000024.1"/>
</dbReference>
<dbReference type="Gene3D" id="3.40.50.300">
    <property type="entry name" value="P-loop containing nucleotide triphosphate hydrolases"/>
    <property type="match status" value="1"/>
</dbReference>
<evidence type="ECO:0000256" key="2">
    <source>
        <dbReference type="ARBA" id="ARBA00022448"/>
    </source>
</evidence>
<dbReference type="AlphaFoldDB" id="A0A4R3UMG5"/>